<dbReference type="GO" id="GO:0000981">
    <property type="term" value="F:DNA-binding transcription factor activity, RNA polymerase II-specific"/>
    <property type="evidence" value="ECO:0000318"/>
    <property type="project" value="GO_Central"/>
</dbReference>
<dbReference type="InParanoid" id="A7S1X3"/>
<evidence type="ECO:0000256" key="3">
    <source>
        <dbReference type="ARBA" id="ARBA00023125"/>
    </source>
</evidence>
<dbReference type="InterPro" id="IPR040223">
    <property type="entry name" value="PAR_bZIP"/>
</dbReference>
<dbReference type="HOGENOM" id="CLU_493740_0_0_1"/>
<comment type="interaction">
    <interactant intactId="EBI-26598130">
        <id>A7S1X3</id>
    </interactant>
    <interactant intactId="EBI-26598248">
        <id>A7RXL3</id>
        <label>NEMVEDRAFT_v1g241379</label>
    </interactant>
    <organismsDiffer>false</organismsDiffer>
    <experiments>2</experiments>
</comment>
<comment type="interaction">
    <interactant intactId="EBI-26598130">
        <id>A7S1X3</id>
    </interactant>
    <interactant intactId="EBI-26598123">
        <id>A7SDE7</id>
        <label>NEMVEDRAFT_v1g114346</label>
    </interactant>
    <organismsDiffer>false</organismsDiffer>
    <experiments>2</experiments>
</comment>
<evidence type="ECO:0000313" key="9">
    <source>
        <dbReference type="Proteomes" id="UP000001593"/>
    </source>
</evidence>
<proteinExistence type="evidence at protein level"/>
<comment type="interaction">
    <interactant intactId="EBI-26598130">
        <id>A7S1X3</id>
    </interactant>
    <interactant intactId="EBI-26598553">
        <id>A7RFN4</id>
        <label>NEMVEDRAFT_v1g80243</label>
    </interactant>
    <organismsDiffer>false</organismsDiffer>
    <experiments>2</experiments>
</comment>
<keyword evidence="5" id="KW-0539">Nucleus</keyword>
<evidence type="ECO:0000313" key="8">
    <source>
        <dbReference type="EMBL" id="EDO42314.1"/>
    </source>
</evidence>
<feature type="domain" description="BZIP" evidence="7">
    <location>
        <begin position="482"/>
        <end position="545"/>
    </location>
</feature>
<keyword evidence="3" id="KW-0238">DNA-binding</keyword>
<reference evidence="8 9" key="1">
    <citation type="journal article" date="2007" name="Science">
        <title>Sea anemone genome reveals ancestral eumetazoan gene repertoire and genomic organization.</title>
        <authorList>
            <person name="Putnam N.H."/>
            <person name="Srivastava M."/>
            <person name="Hellsten U."/>
            <person name="Dirks B."/>
            <person name="Chapman J."/>
            <person name="Salamov A."/>
            <person name="Terry A."/>
            <person name="Shapiro H."/>
            <person name="Lindquist E."/>
            <person name="Kapitonov V.V."/>
            <person name="Jurka J."/>
            <person name="Genikhovich G."/>
            <person name="Grigoriev I.V."/>
            <person name="Lucas S.M."/>
            <person name="Steele R.E."/>
            <person name="Finnerty J.R."/>
            <person name="Technau U."/>
            <person name="Martindale M.Q."/>
            <person name="Rokhsar D.S."/>
        </authorList>
    </citation>
    <scope>NUCLEOTIDE SEQUENCE [LARGE SCALE GENOMIC DNA]</scope>
    <source>
        <strain evidence="9">CH2 X CH6</strain>
    </source>
</reference>
<comment type="interaction">
    <interactant intactId="EBI-26598130">
        <id>A7S1X3</id>
    </interactant>
    <interactant intactId="EBI-26598206">
        <id>A7RQI7</id>
        <label>NEMVEDRAFT_v1g89862</label>
    </interactant>
    <organismsDiffer>false</organismsDiffer>
    <experiments>2</experiments>
</comment>
<evidence type="ECO:0000256" key="2">
    <source>
        <dbReference type="ARBA" id="ARBA00023015"/>
    </source>
</evidence>
<dbReference type="GO" id="GO:0006357">
    <property type="term" value="P:regulation of transcription by RNA polymerase II"/>
    <property type="evidence" value="ECO:0000318"/>
    <property type="project" value="GO_Central"/>
</dbReference>
<dbReference type="CDD" id="cd14813">
    <property type="entry name" value="bZIP_BmCbz-like"/>
    <property type="match status" value="1"/>
</dbReference>
<dbReference type="InterPro" id="IPR046347">
    <property type="entry name" value="bZIP_sf"/>
</dbReference>
<keyword evidence="2" id="KW-0805">Transcription regulation</keyword>
<dbReference type="GO" id="GO:0005634">
    <property type="term" value="C:nucleus"/>
    <property type="evidence" value="ECO:0000318"/>
    <property type="project" value="GO_Central"/>
</dbReference>
<comment type="interaction">
    <interactant intactId="EBI-26598130">
        <id>A7S1X3</id>
    </interactant>
    <interactant intactId="EBI-26599062">
        <id>A7S7R0</id>
        <label>NEMVEDRAFT_v1g243410</label>
    </interactant>
    <organismsDiffer>false</organismsDiffer>
    <experiments>2</experiments>
</comment>
<comment type="interaction">
    <interactant intactId="EBI-26598130">
        <id>A7S1X3</id>
    </interactant>
    <interactant intactId="EBI-26598606">
        <id>A7RFQ5</id>
        <label>NEMVEDRAFT_v1g39846</label>
    </interactant>
    <organismsDiffer>false</organismsDiffer>
    <experiments>2</experiments>
</comment>
<keyword evidence="4" id="KW-0804">Transcription</keyword>
<accession>A7S1X3</accession>
<dbReference type="GO" id="GO:0000978">
    <property type="term" value="F:RNA polymerase II cis-regulatory region sequence-specific DNA binding"/>
    <property type="evidence" value="ECO:0000318"/>
    <property type="project" value="GO_Central"/>
</dbReference>
<dbReference type="Proteomes" id="UP000001593">
    <property type="component" value="Unassembled WGS sequence"/>
</dbReference>
<feature type="coiled-coil region" evidence="6">
    <location>
        <begin position="507"/>
        <end position="541"/>
    </location>
</feature>
<dbReference type="IntAct" id="A7S1X3">
    <property type="interactions" value="14"/>
</dbReference>
<protein>
    <recommendedName>
        <fullName evidence="7">BZIP domain-containing protein</fullName>
    </recommendedName>
</protein>
<evidence type="ECO:0000259" key="7">
    <source>
        <dbReference type="PROSITE" id="PS50217"/>
    </source>
</evidence>
<comment type="interaction">
    <interactant intactId="EBI-26598130">
        <id>A7S1X3</id>
    </interactant>
    <interactant intactId="EBI-26598740">
        <id>A7RHZ9</id>
        <label>NEMVEDRAFT_v1g197394</label>
    </interactant>
    <organismsDiffer>false</organismsDiffer>
    <experiments>2</experiments>
</comment>
<comment type="interaction">
    <interactant intactId="EBI-26598130">
        <id>A7S1X3</id>
    </interactant>
    <interactant intactId="EBI-26599004">
        <id>A7RIQ6</id>
        <label>NEMVEDRAFT_v1g238589</label>
    </interactant>
    <organismsDiffer>false</organismsDiffer>
    <experiments>2</experiments>
</comment>
<comment type="subcellular location">
    <subcellularLocation>
        <location evidence="1">Nucleus</location>
    </subcellularLocation>
</comment>
<dbReference type="PANTHER" id="PTHR11988">
    <property type="entry name" value="THYROTROPH EMBRYONIC FACTOR RELATED"/>
    <property type="match status" value="1"/>
</dbReference>
<evidence type="ECO:0000256" key="4">
    <source>
        <dbReference type="ARBA" id="ARBA00023163"/>
    </source>
</evidence>
<dbReference type="Gene3D" id="1.20.5.170">
    <property type="match status" value="1"/>
</dbReference>
<evidence type="ECO:0000256" key="5">
    <source>
        <dbReference type="ARBA" id="ARBA00023242"/>
    </source>
</evidence>
<evidence type="ECO:0000256" key="6">
    <source>
        <dbReference type="SAM" id="Coils"/>
    </source>
</evidence>
<dbReference type="PANTHER" id="PTHR11988:SF27">
    <property type="entry name" value="GH27708P"/>
    <property type="match status" value="1"/>
</dbReference>
<evidence type="ECO:0000256" key="1">
    <source>
        <dbReference type="ARBA" id="ARBA00004123"/>
    </source>
</evidence>
<comment type="interaction">
    <interactant intactId="EBI-26598130">
        <id>A7S1X3</id>
    </interactant>
    <interactant intactId="EBI-26598181">
        <id>A7RWP1</id>
        <label>NEMVEDRAFT_v1g95962</label>
    </interactant>
    <organismsDiffer>false</organismsDiffer>
    <experiments>2</experiments>
</comment>
<sequence>MKYTSTSQVAWKDFMKKVDSCIKDFYDCFKLQKNFILLRKSSRDSFLGDLSHWASIFVPRETITLQLLLCSLDNRLPKKGLNISDNSTDDYYPKKSCQLLSQILAVKPLWSSAYSVHRAVKLESDINACELTVPYSLIDPQRNLEKFGTEKYEIHKENRLKYPSKSAITEPPENLNSVFRASGAYKLKEGFTPSDCPELLGVESENLNTANGQFNRDIDLEQLTDKTFYEDFPVLRETASTKSEEPPSSSLSLTNTLDEMETDKIMGDGFFEEYMDLSLFPGLDLDLLGSSQALPDICPSSMNDVCQSAIDNVQELEDIIADELPAFLFQEGDGPDLDVKVEVIDEAPSPIDQEITELLSSCLSSPVSDISDSAAFSIPAVDVENTEVEVEDLLKILAADPVTEAIQVIAAVQEHSTIEVEQLGFASAASLGPSISAECPAITKTEKENQKCRKRKCPTSDDELPAKRINTFSRDTKASTSIDKATERRIKNNIASRHTRAARRQREQELFEKEEYLKKNNEELKQQIVELTKETEILRKLVIQRLSSVNSA</sequence>
<dbReference type="AlphaFoldDB" id="A7S1X3"/>
<dbReference type="EMBL" id="DS469566">
    <property type="protein sequence ID" value="EDO42314.1"/>
    <property type="molecule type" value="Genomic_DNA"/>
</dbReference>
<dbReference type="eggNOG" id="ENOG502T1CJ">
    <property type="taxonomic scope" value="Eukaryota"/>
</dbReference>
<dbReference type="STRING" id="45351.A7S1X3"/>
<dbReference type="PROSITE" id="PS50217">
    <property type="entry name" value="BZIP"/>
    <property type="match status" value="1"/>
</dbReference>
<dbReference type="Pfam" id="PF07716">
    <property type="entry name" value="bZIP_2"/>
    <property type="match status" value="1"/>
</dbReference>
<dbReference type="SUPFAM" id="SSF57959">
    <property type="entry name" value="Leucine zipper domain"/>
    <property type="match status" value="1"/>
</dbReference>
<keyword evidence="6" id="KW-0175">Coiled coil</keyword>
<keyword evidence="9" id="KW-1185">Reference proteome</keyword>
<organism evidence="8 9">
    <name type="scientific">Nematostella vectensis</name>
    <name type="common">Starlet sea anemone</name>
    <dbReference type="NCBI Taxonomy" id="45351"/>
    <lineage>
        <taxon>Eukaryota</taxon>
        <taxon>Metazoa</taxon>
        <taxon>Cnidaria</taxon>
        <taxon>Anthozoa</taxon>
        <taxon>Hexacorallia</taxon>
        <taxon>Actiniaria</taxon>
        <taxon>Edwardsiidae</taxon>
        <taxon>Nematostella</taxon>
    </lineage>
</organism>
<dbReference type="InterPro" id="IPR004827">
    <property type="entry name" value="bZIP"/>
</dbReference>
<dbReference type="SMART" id="SM00338">
    <property type="entry name" value="BRLZ"/>
    <property type="match status" value="1"/>
</dbReference>
<gene>
    <name evidence="8" type="ORF">NEMVEDRAFT_v1g242270</name>
</gene>
<name>A7S1X3_NEMVE</name>